<reference evidence="2 3" key="1">
    <citation type="submission" date="2014-04" db="EMBL/GenBank/DDBJ databases">
        <title>Evolutionary Origins and Diversification of the Mycorrhizal Mutualists.</title>
        <authorList>
            <consortium name="DOE Joint Genome Institute"/>
            <consortium name="Mycorrhizal Genomics Consortium"/>
            <person name="Kohler A."/>
            <person name="Kuo A."/>
            <person name="Nagy L.G."/>
            <person name="Floudas D."/>
            <person name="Copeland A."/>
            <person name="Barry K.W."/>
            <person name="Cichocki N."/>
            <person name="Veneault-Fourrey C."/>
            <person name="LaButti K."/>
            <person name="Lindquist E.A."/>
            <person name="Lipzen A."/>
            <person name="Lundell T."/>
            <person name="Morin E."/>
            <person name="Murat C."/>
            <person name="Riley R."/>
            <person name="Ohm R."/>
            <person name="Sun H."/>
            <person name="Tunlid A."/>
            <person name="Henrissat B."/>
            <person name="Grigoriev I.V."/>
            <person name="Hibbett D.S."/>
            <person name="Martin F."/>
        </authorList>
    </citation>
    <scope>NUCLEOTIDE SEQUENCE [LARGE SCALE GENOMIC DNA]</scope>
    <source>
        <strain evidence="2 3">FD-317 M1</strain>
    </source>
</reference>
<protein>
    <submittedName>
        <fullName evidence="2">Uncharacterized protein</fullName>
    </submittedName>
</protein>
<organism evidence="2 3">
    <name type="scientific">Collybiopsis luxurians FD-317 M1</name>
    <dbReference type="NCBI Taxonomy" id="944289"/>
    <lineage>
        <taxon>Eukaryota</taxon>
        <taxon>Fungi</taxon>
        <taxon>Dikarya</taxon>
        <taxon>Basidiomycota</taxon>
        <taxon>Agaricomycotina</taxon>
        <taxon>Agaricomycetes</taxon>
        <taxon>Agaricomycetidae</taxon>
        <taxon>Agaricales</taxon>
        <taxon>Marasmiineae</taxon>
        <taxon>Omphalotaceae</taxon>
        <taxon>Collybiopsis</taxon>
        <taxon>Collybiopsis luxurians</taxon>
    </lineage>
</organism>
<accession>A0A0D0BTS5</accession>
<keyword evidence="1" id="KW-0732">Signal</keyword>
<feature type="chain" id="PRO_5002224816" evidence="1">
    <location>
        <begin position="24"/>
        <end position="89"/>
    </location>
</feature>
<name>A0A0D0BTS5_9AGAR</name>
<feature type="signal peptide" evidence="1">
    <location>
        <begin position="1"/>
        <end position="23"/>
    </location>
</feature>
<keyword evidence="3" id="KW-1185">Reference proteome</keyword>
<evidence type="ECO:0000313" key="3">
    <source>
        <dbReference type="Proteomes" id="UP000053593"/>
    </source>
</evidence>
<proteinExistence type="predicted"/>
<dbReference type="Proteomes" id="UP000053593">
    <property type="component" value="Unassembled WGS sequence"/>
</dbReference>
<evidence type="ECO:0000313" key="2">
    <source>
        <dbReference type="EMBL" id="KIK52969.1"/>
    </source>
</evidence>
<sequence>MARRRINLHHALANLLMTRLCSHDQIMLSTSNGLTAFLLSTGTLLVVDPEPNVAVLNSGMWAAGMSIGAGKGVGESRVRRTSRRRVRTG</sequence>
<evidence type="ECO:0000256" key="1">
    <source>
        <dbReference type="SAM" id="SignalP"/>
    </source>
</evidence>
<dbReference type="EMBL" id="KN834835">
    <property type="protein sequence ID" value="KIK52969.1"/>
    <property type="molecule type" value="Genomic_DNA"/>
</dbReference>
<dbReference type="HOGENOM" id="CLU_2454967_0_0_1"/>
<gene>
    <name evidence="2" type="ORF">GYMLUDRAFT_945836</name>
</gene>
<dbReference type="AlphaFoldDB" id="A0A0D0BTS5"/>